<dbReference type="Proteomes" id="UP000054217">
    <property type="component" value="Unassembled WGS sequence"/>
</dbReference>
<dbReference type="EMBL" id="KN831945">
    <property type="protein sequence ID" value="KIO13907.1"/>
    <property type="molecule type" value="Genomic_DNA"/>
</dbReference>
<name>A0A0C3KWM2_PISTI</name>
<accession>A0A0C3KWM2</accession>
<evidence type="ECO:0000313" key="1">
    <source>
        <dbReference type="EMBL" id="KIO13907.1"/>
    </source>
</evidence>
<evidence type="ECO:0000313" key="2">
    <source>
        <dbReference type="Proteomes" id="UP000054217"/>
    </source>
</evidence>
<dbReference type="InParanoid" id="A0A0C3KWM2"/>
<protein>
    <submittedName>
        <fullName evidence="1">Uncharacterized protein</fullName>
    </submittedName>
</protein>
<dbReference type="AlphaFoldDB" id="A0A0C3KWM2"/>
<feature type="non-terminal residue" evidence="1">
    <location>
        <position position="116"/>
    </location>
</feature>
<organism evidence="1 2">
    <name type="scientific">Pisolithus tinctorius Marx 270</name>
    <dbReference type="NCBI Taxonomy" id="870435"/>
    <lineage>
        <taxon>Eukaryota</taxon>
        <taxon>Fungi</taxon>
        <taxon>Dikarya</taxon>
        <taxon>Basidiomycota</taxon>
        <taxon>Agaricomycotina</taxon>
        <taxon>Agaricomycetes</taxon>
        <taxon>Agaricomycetidae</taxon>
        <taxon>Boletales</taxon>
        <taxon>Sclerodermatineae</taxon>
        <taxon>Pisolithaceae</taxon>
        <taxon>Pisolithus</taxon>
    </lineage>
</organism>
<proteinExistence type="predicted"/>
<keyword evidence="2" id="KW-1185">Reference proteome</keyword>
<dbReference type="HOGENOM" id="CLU_2102746_0_0_1"/>
<sequence length="116" mass="12821">MSNLSRNPLSHIHVDFYAATPFIADPYHTSQGIRRIIIIFQNHYLSIFSCSGSEIGIHGYPQHTGFRPSVDVLAVLSSQHAGTTQIMLSTSHSLRSIPARRPPVGTISEWTHTAVL</sequence>
<reference evidence="2" key="2">
    <citation type="submission" date="2015-01" db="EMBL/GenBank/DDBJ databases">
        <title>Evolutionary Origins and Diversification of the Mycorrhizal Mutualists.</title>
        <authorList>
            <consortium name="DOE Joint Genome Institute"/>
            <consortium name="Mycorrhizal Genomics Consortium"/>
            <person name="Kohler A."/>
            <person name="Kuo A."/>
            <person name="Nagy L.G."/>
            <person name="Floudas D."/>
            <person name="Copeland A."/>
            <person name="Barry K.W."/>
            <person name="Cichocki N."/>
            <person name="Veneault-Fourrey C."/>
            <person name="LaButti K."/>
            <person name="Lindquist E.A."/>
            <person name="Lipzen A."/>
            <person name="Lundell T."/>
            <person name="Morin E."/>
            <person name="Murat C."/>
            <person name="Riley R."/>
            <person name="Ohm R."/>
            <person name="Sun H."/>
            <person name="Tunlid A."/>
            <person name="Henrissat B."/>
            <person name="Grigoriev I.V."/>
            <person name="Hibbett D.S."/>
            <person name="Martin F."/>
        </authorList>
    </citation>
    <scope>NUCLEOTIDE SEQUENCE [LARGE SCALE GENOMIC DNA]</scope>
    <source>
        <strain evidence="2">Marx 270</strain>
    </source>
</reference>
<reference evidence="1 2" key="1">
    <citation type="submission" date="2014-04" db="EMBL/GenBank/DDBJ databases">
        <authorList>
            <consortium name="DOE Joint Genome Institute"/>
            <person name="Kuo A."/>
            <person name="Kohler A."/>
            <person name="Costa M.D."/>
            <person name="Nagy L.G."/>
            <person name="Floudas D."/>
            <person name="Copeland A."/>
            <person name="Barry K.W."/>
            <person name="Cichocki N."/>
            <person name="Veneault-Fourrey C."/>
            <person name="LaButti K."/>
            <person name="Lindquist E.A."/>
            <person name="Lipzen A."/>
            <person name="Lundell T."/>
            <person name="Morin E."/>
            <person name="Murat C."/>
            <person name="Sun H."/>
            <person name="Tunlid A."/>
            <person name="Henrissat B."/>
            <person name="Grigoriev I.V."/>
            <person name="Hibbett D.S."/>
            <person name="Martin F."/>
            <person name="Nordberg H.P."/>
            <person name="Cantor M.N."/>
            <person name="Hua S.X."/>
        </authorList>
    </citation>
    <scope>NUCLEOTIDE SEQUENCE [LARGE SCALE GENOMIC DNA]</scope>
    <source>
        <strain evidence="1 2">Marx 270</strain>
    </source>
</reference>
<gene>
    <name evidence="1" type="ORF">M404DRAFT_992153</name>
</gene>